<protein>
    <recommendedName>
        <fullName evidence="3">DUF2535 domain-containing protein</fullName>
    </recommendedName>
</protein>
<accession>A0A0M2SVH4</accession>
<name>A0A0M2SVH4_9BACI</name>
<dbReference type="PATRIC" id="fig|1408103.3.peg.2966"/>
<dbReference type="OrthoDB" id="2941639at2"/>
<evidence type="ECO:0000313" key="2">
    <source>
        <dbReference type="Proteomes" id="UP000034166"/>
    </source>
</evidence>
<organism evidence="1 2">
    <name type="scientific">Mesobacillus campisalis</name>
    <dbReference type="NCBI Taxonomy" id="1408103"/>
    <lineage>
        <taxon>Bacteria</taxon>
        <taxon>Bacillati</taxon>
        <taxon>Bacillota</taxon>
        <taxon>Bacilli</taxon>
        <taxon>Bacillales</taxon>
        <taxon>Bacillaceae</taxon>
        <taxon>Mesobacillus</taxon>
    </lineage>
</organism>
<dbReference type="Pfam" id="PF10751">
    <property type="entry name" value="DUF2535"/>
    <property type="match status" value="1"/>
</dbReference>
<comment type="caution">
    <text evidence="1">The sequence shown here is derived from an EMBL/GenBank/DDBJ whole genome shotgun (WGS) entry which is preliminary data.</text>
</comment>
<evidence type="ECO:0000313" key="1">
    <source>
        <dbReference type="EMBL" id="KKK37706.1"/>
    </source>
</evidence>
<dbReference type="AlphaFoldDB" id="A0A0M2SVH4"/>
<sequence>MLYKSLEFKNTVGQKVKVKEIPVLEKRNPHYFMIQVRLQTFISGIYFDENAKKTYSFREYLKRVLKWPVYEQLFQSAELKNNA</sequence>
<dbReference type="Proteomes" id="UP000034166">
    <property type="component" value="Unassembled WGS sequence"/>
</dbReference>
<dbReference type="InterPro" id="IPR019687">
    <property type="entry name" value="DUF2535"/>
</dbReference>
<proteinExistence type="predicted"/>
<evidence type="ECO:0008006" key="3">
    <source>
        <dbReference type="Google" id="ProtNLM"/>
    </source>
</evidence>
<gene>
    <name evidence="1" type="ORF">WQ57_13195</name>
</gene>
<dbReference type="RefSeq" id="WP_046524268.1">
    <property type="nucleotide sequence ID" value="NZ_LAYY01000013.1"/>
</dbReference>
<dbReference type="EMBL" id="LAYY01000013">
    <property type="protein sequence ID" value="KKK37706.1"/>
    <property type="molecule type" value="Genomic_DNA"/>
</dbReference>
<reference evidence="1 2" key="1">
    <citation type="submission" date="2015-04" db="EMBL/GenBank/DDBJ databases">
        <title>Taxonomic description and genome sequence of Bacillus campisalis sp. nov., a novel member of the genus Bacillus isolated from solar saltern.</title>
        <authorList>
            <person name="Mathan Kumar R."/>
            <person name="Kaur G."/>
            <person name="Kumar A."/>
            <person name="Singh N.K."/>
            <person name="Kaur N."/>
            <person name="Kumar N."/>
            <person name="Mayilraj S."/>
        </authorList>
    </citation>
    <scope>NUCLEOTIDE SEQUENCE [LARGE SCALE GENOMIC DNA]</scope>
    <source>
        <strain evidence="1 2">SA2-6</strain>
    </source>
</reference>
<keyword evidence="2" id="KW-1185">Reference proteome</keyword>